<reference evidence="1 2" key="1">
    <citation type="submission" date="2014-04" db="EMBL/GenBank/DDBJ databases">
        <authorList>
            <consortium name="DOE Joint Genome Institute"/>
            <person name="Kuo A."/>
            <person name="Kohler A."/>
            <person name="Nagy L.G."/>
            <person name="Floudas D."/>
            <person name="Copeland A."/>
            <person name="Barry K.W."/>
            <person name="Cichocki N."/>
            <person name="Veneault-Fourrey C."/>
            <person name="LaButti K."/>
            <person name="Lindquist E.A."/>
            <person name="Lipzen A."/>
            <person name="Lundell T."/>
            <person name="Morin E."/>
            <person name="Murat C."/>
            <person name="Sun H."/>
            <person name="Tunlid A."/>
            <person name="Henrissat B."/>
            <person name="Grigoriev I.V."/>
            <person name="Hibbett D.S."/>
            <person name="Martin F."/>
            <person name="Nordberg H.P."/>
            <person name="Cantor M.N."/>
            <person name="Hua S.X."/>
        </authorList>
    </citation>
    <scope>NUCLEOTIDE SEQUENCE [LARGE SCALE GENOMIC DNA]</scope>
    <source>
        <strain evidence="1 2">LaAM-08-1</strain>
    </source>
</reference>
<evidence type="ECO:0000313" key="2">
    <source>
        <dbReference type="Proteomes" id="UP000054477"/>
    </source>
</evidence>
<organism evidence="1 2">
    <name type="scientific">Laccaria amethystina LaAM-08-1</name>
    <dbReference type="NCBI Taxonomy" id="1095629"/>
    <lineage>
        <taxon>Eukaryota</taxon>
        <taxon>Fungi</taxon>
        <taxon>Dikarya</taxon>
        <taxon>Basidiomycota</taxon>
        <taxon>Agaricomycotina</taxon>
        <taxon>Agaricomycetes</taxon>
        <taxon>Agaricomycetidae</taxon>
        <taxon>Agaricales</taxon>
        <taxon>Agaricineae</taxon>
        <taxon>Hydnangiaceae</taxon>
        <taxon>Laccaria</taxon>
    </lineage>
</organism>
<evidence type="ECO:0000313" key="1">
    <source>
        <dbReference type="EMBL" id="KIK05787.1"/>
    </source>
</evidence>
<keyword evidence="2" id="KW-1185">Reference proteome</keyword>
<dbReference type="Proteomes" id="UP000054477">
    <property type="component" value="Unassembled WGS sequence"/>
</dbReference>
<protein>
    <submittedName>
        <fullName evidence="1">Uncharacterized protein</fullName>
    </submittedName>
</protein>
<dbReference type="EMBL" id="KN838557">
    <property type="protein sequence ID" value="KIK05787.1"/>
    <property type="molecule type" value="Genomic_DNA"/>
</dbReference>
<proteinExistence type="predicted"/>
<accession>A0A0C9Y6C8</accession>
<sequence length="85" mass="9535">MVNLKVSAYPCTSLPEMNEGSCHLSSVSRNFDHIPTIFACFPPRSLELTNPSHPFSTQAHLCKRFYWGIKVFATSPSFSQLSNQV</sequence>
<dbReference type="HOGENOM" id="CLU_2512968_0_0_1"/>
<reference evidence="2" key="2">
    <citation type="submission" date="2015-01" db="EMBL/GenBank/DDBJ databases">
        <title>Evolutionary Origins and Diversification of the Mycorrhizal Mutualists.</title>
        <authorList>
            <consortium name="DOE Joint Genome Institute"/>
            <consortium name="Mycorrhizal Genomics Consortium"/>
            <person name="Kohler A."/>
            <person name="Kuo A."/>
            <person name="Nagy L.G."/>
            <person name="Floudas D."/>
            <person name="Copeland A."/>
            <person name="Barry K.W."/>
            <person name="Cichocki N."/>
            <person name="Veneault-Fourrey C."/>
            <person name="LaButti K."/>
            <person name="Lindquist E.A."/>
            <person name="Lipzen A."/>
            <person name="Lundell T."/>
            <person name="Morin E."/>
            <person name="Murat C."/>
            <person name="Riley R."/>
            <person name="Ohm R."/>
            <person name="Sun H."/>
            <person name="Tunlid A."/>
            <person name="Henrissat B."/>
            <person name="Grigoriev I.V."/>
            <person name="Hibbett D.S."/>
            <person name="Martin F."/>
        </authorList>
    </citation>
    <scope>NUCLEOTIDE SEQUENCE [LARGE SCALE GENOMIC DNA]</scope>
    <source>
        <strain evidence="2">LaAM-08-1</strain>
    </source>
</reference>
<dbReference type="AlphaFoldDB" id="A0A0C9Y6C8"/>
<gene>
    <name evidence="1" type="ORF">K443DRAFT_326465</name>
</gene>
<name>A0A0C9Y6C8_9AGAR</name>